<dbReference type="InterPro" id="IPR035906">
    <property type="entry name" value="MetI-like_sf"/>
</dbReference>
<dbReference type="EMBL" id="CP109635">
    <property type="protein sequence ID" value="UYT10588.1"/>
    <property type="molecule type" value="Genomic_DNA"/>
</dbReference>
<dbReference type="RefSeq" id="WP_003133796.1">
    <property type="nucleotide sequence ID" value="NZ_AP026069.1"/>
</dbReference>
<dbReference type="PANTHER" id="PTHR30450:SF1">
    <property type="entry name" value="D-METHIONINE TRANSPORT SYSTEM PERMEASE PROTEIN METI-RELATED"/>
    <property type="match status" value="1"/>
</dbReference>
<dbReference type="EMBL" id="CP118627">
    <property type="protein sequence ID" value="WEA13897.1"/>
    <property type="molecule type" value="Genomic_DNA"/>
</dbReference>
<name>A0A098CR57_9LACT</name>
<evidence type="ECO:0000256" key="7">
    <source>
        <dbReference type="ARBA" id="ARBA00022989"/>
    </source>
</evidence>
<dbReference type="AlphaFoldDB" id="A0A098CR57"/>
<dbReference type="GO" id="GO:0048473">
    <property type="term" value="P:D-methionine transmembrane transport"/>
    <property type="evidence" value="ECO:0007669"/>
    <property type="project" value="TreeGrafter"/>
</dbReference>
<comment type="subcellular location">
    <subcellularLocation>
        <location evidence="1 9">Cell membrane</location>
        <topology evidence="1 9">Multi-pass membrane protein</topology>
    </subcellularLocation>
</comment>
<feature type="transmembrane region" description="Helical" evidence="9">
    <location>
        <begin position="75"/>
        <end position="93"/>
    </location>
</feature>
<protein>
    <submittedName>
        <fullName evidence="11 13">ABC transporter permease</fullName>
    </submittedName>
</protein>
<dbReference type="GO" id="GO:0005886">
    <property type="term" value="C:plasma membrane"/>
    <property type="evidence" value="ECO:0007669"/>
    <property type="project" value="UniProtKB-SubCell"/>
</dbReference>
<feature type="transmembrane region" description="Helical" evidence="9">
    <location>
        <begin position="202"/>
        <end position="221"/>
    </location>
</feature>
<dbReference type="CDD" id="cd06261">
    <property type="entry name" value="TM_PBP2"/>
    <property type="match status" value="1"/>
</dbReference>
<feature type="transmembrane region" description="Helical" evidence="9">
    <location>
        <begin position="99"/>
        <end position="119"/>
    </location>
</feature>
<sequence>MTAWFTEHFPNVVALGLHGDTGWVTSIIETLFMVFWSGLFGGLLGLVFGVALVVTNEGGITPHRALYSFLDKFTSIFRAVPFIVLLAIIAPVTQKIVGTQIGTTAALVPLTLGVFPFYARQVQVALESVNKGTVEAAQTVGANFWDIVFTVYLREELGSLIRVSTVTIISLIGLTAMAGAIGAGGLGNTAIAYGYNRFSNDVTFLATLLILILVLLVQVIGDTWAKSVTHK</sequence>
<feature type="transmembrane region" description="Helical" evidence="9">
    <location>
        <begin position="33"/>
        <end position="54"/>
    </location>
</feature>
<evidence type="ECO:0000256" key="9">
    <source>
        <dbReference type="RuleBase" id="RU363032"/>
    </source>
</evidence>
<keyword evidence="5" id="KW-0571">Peptide transport</keyword>
<evidence type="ECO:0000259" key="10">
    <source>
        <dbReference type="PROSITE" id="PS50928"/>
    </source>
</evidence>
<evidence type="ECO:0000256" key="6">
    <source>
        <dbReference type="ARBA" id="ARBA00022927"/>
    </source>
</evidence>
<dbReference type="EMBL" id="JARYTV010000003">
    <property type="protein sequence ID" value="MDH7959878.1"/>
    <property type="molecule type" value="Genomic_DNA"/>
</dbReference>
<comment type="similarity">
    <text evidence="9">Belongs to the binding-protein-dependent transport system permease family.</text>
</comment>
<dbReference type="Proteomes" id="UP001164042">
    <property type="component" value="Chromosome"/>
</dbReference>
<keyword evidence="6" id="KW-0653">Protein transport</keyword>
<dbReference type="EMBL" id="BLXU01000002">
    <property type="protein sequence ID" value="GFO51141.1"/>
    <property type="molecule type" value="Genomic_DNA"/>
</dbReference>
<evidence type="ECO:0000313" key="12">
    <source>
        <dbReference type="EMBL" id="MDH7959878.1"/>
    </source>
</evidence>
<dbReference type="InterPro" id="IPR051322">
    <property type="entry name" value="AA_ABC_Transporter_Permease"/>
</dbReference>
<keyword evidence="8 9" id="KW-0472">Membrane</keyword>
<evidence type="ECO:0000256" key="1">
    <source>
        <dbReference type="ARBA" id="ARBA00004651"/>
    </source>
</evidence>
<keyword evidence="3" id="KW-1003">Cell membrane</keyword>
<keyword evidence="2 9" id="KW-0813">Transport</keyword>
<evidence type="ECO:0000256" key="3">
    <source>
        <dbReference type="ARBA" id="ARBA00022475"/>
    </source>
</evidence>
<dbReference type="eggNOG" id="COG2011">
    <property type="taxonomic scope" value="Bacteria"/>
</dbReference>
<gene>
    <name evidence="11" type="primary">ydcC</name>
    <name evidence="11" type="ORF">ikelab_04160</name>
    <name evidence="13" type="ORF">OF801_01215</name>
    <name evidence="14" type="ORF">PWF74_10510</name>
    <name evidence="12" type="ORF">QHR29_05295</name>
</gene>
<keyword evidence="4 9" id="KW-0812">Transmembrane</keyword>
<dbReference type="PANTHER" id="PTHR30450">
    <property type="entry name" value="ABC TRANSPORTER PERMEASE"/>
    <property type="match status" value="1"/>
</dbReference>
<reference evidence="14" key="3">
    <citation type="submission" date="2023-02" db="EMBL/GenBank/DDBJ databases">
        <title>Comparative genomics and fermentation flavor characterization of five lactic acid bacteria reveal flavor biosynthesis metabolic pathways in fermented muskmelon puree.</title>
        <authorList>
            <person name="Yuan L."/>
            <person name="Li M."/>
            <person name="Xu X."/>
            <person name="Lao F."/>
            <person name="Wu J."/>
        </authorList>
    </citation>
    <scope>NUCLEOTIDE SEQUENCE</scope>
    <source>
        <strain evidence="14">Pa-2</strain>
    </source>
</reference>
<evidence type="ECO:0000256" key="2">
    <source>
        <dbReference type="ARBA" id="ARBA00022448"/>
    </source>
</evidence>
<proteinExistence type="inferred from homology"/>
<dbReference type="Proteomes" id="UP001217324">
    <property type="component" value="Chromosome"/>
</dbReference>
<organism evidence="11 15">
    <name type="scientific">Lactococcus garvieae</name>
    <dbReference type="NCBI Taxonomy" id="1363"/>
    <lineage>
        <taxon>Bacteria</taxon>
        <taxon>Bacillati</taxon>
        <taxon>Bacillota</taxon>
        <taxon>Bacilli</taxon>
        <taxon>Lactobacillales</taxon>
        <taxon>Streptococcaceae</taxon>
        <taxon>Lactococcus</taxon>
    </lineage>
</organism>
<evidence type="ECO:0000313" key="13">
    <source>
        <dbReference type="EMBL" id="UYT10588.1"/>
    </source>
</evidence>
<reference evidence="13" key="2">
    <citation type="submission" date="2022-10" db="EMBL/GenBank/DDBJ databases">
        <title>Genome assembly of Lactococcus garvieae isolates from cricket gut.</title>
        <authorList>
            <person name="Luecke A.R."/>
            <person name="Brown A.M.V."/>
            <person name="Wakeman C.A."/>
        </authorList>
    </citation>
    <scope>NUCLEOTIDE SEQUENCE</scope>
    <source>
        <strain evidence="13">Alexii-11_2</strain>
    </source>
</reference>
<dbReference type="PROSITE" id="PS50928">
    <property type="entry name" value="ABC_TM1"/>
    <property type="match status" value="1"/>
</dbReference>
<evidence type="ECO:0000256" key="5">
    <source>
        <dbReference type="ARBA" id="ARBA00022856"/>
    </source>
</evidence>
<evidence type="ECO:0000256" key="4">
    <source>
        <dbReference type="ARBA" id="ARBA00022692"/>
    </source>
</evidence>
<dbReference type="GeneID" id="75142983"/>
<evidence type="ECO:0000313" key="15">
    <source>
        <dbReference type="Proteomes" id="UP000504756"/>
    </source>
</evidence>
<keyword evidence="7 9" id="KW-1133">Transmembrane helix</keyword>
<accession>A0A098CR57</accession>
<dbReference type="Pfam" id="PF00528">
    <property type="entry name" value="BPD_transp_1"/>
    <property type="match status" value="1"/>
</dbReference>
<feature type="domain" description="ABC transmembrane type-1" evidence="10">
    <location>
        <begin position="27"/>
        <end position="221"/>
    </location>
</feature>
<dbReference type="GO" id="GO:0015833">
    <property type="term" value="P:peptide transport"/>
    <property type="evidence" value="ECO:0007669"/>
    <property type="project" value="UniProtKB-KW"/>
</dbReference>
<dbReference type="Gene3D" id="1.10.3720.10">
    <property type="entry name" value="MetI-like"/>
    <property type="match status" value="1"/>
</dbReference>
<reference evidence="11 15" key="1">
    <citation type="submission" date="2020-06" db="EMBL/GenBank/DDBJ databases">
        <title>Draft genome sequence of Lactic acid bacteria from Okinawan-style tofu.</title>
        <authorList>
            <person name="Takara I."/>
            <person name="Ikematsu S."/>
        </authorList>
    </citation>
    <scope>NUCLEOTIDE SEQUENCE [LARGE SCALE GENOMIC DNA]</scope>
    <source>
        <strain evidence="15">lg38</strain>
        <strain evidence="11">Lg38</strain>
    </source>
</reference>
<evidence type="ECO:0000313" key="11">
    <source>
        <dbReference type="EMBL" id="GFO51141.1"/>
    </source>
</evidence>
<dbReference type="Proteomes" id="UP001157396">
    <property type="component" value="Unassembled WGS sequence"/>
</dbReference>
<evidence type="ECO:0000256" key="8">
    <source>
        <dbReference type="ARBA" id="ARBA00023136"/>
    </source>
</evidence>
<dbReference type="SUPFAM" id="SSF161098">
    <property type="entry name" value="MetI-like"/>
    <property type="match status" value="1"/>
</dbReference>
<feature type="transmembrane region" description="Helical" evidence="9">
    <location>
        <begin position="160"/>
        <end position="182"/>
    </location>
</feature>
<reference evidence="12" key="4">
    <citation type="submission" date="2023-04" db="EMBL/GenBank/DDBJ databases">
        <title>Genomic analysis of Lactococcus garvieae isolates.</title>
        <authorList>
            <person name="Zhanghang C."/>
        </authorList>
    </citation>
    <scope>NUCLEOTIDE SEQUENCE</scope>
    <source>
        <strain evidence="12">ZB-1</strain>
    </source>
</reference>
<dbReference type="GO" id="GO:0015031">
    <property type="term" value="P:protein transport"/>
    <property type="evidence" value="ECO:0007669"/>
    <property type="project" value="UniProtKB-KW"/>
</dbReference>
<dbReference type="Proteomes" id="UP000504756">
    <property type="component" value="Unassembled WGS sequence"/>
</dbReference>
<evidence type="ECO:0000313" key="14">
    <source>
        <dbReference type="EMBL" id="WEA13897.1"/>
    </source>
</evidence>
<dbReference type="InterPro" id="IPR000515">
    <property type="entry name" value="MetI-like"/>
</dbReference>